<name>D9SPT8_CLOC7</name>
<keyword evidence="3" id="KW-1185">Reference proteome</keyword>
<feature type="domain" description="HTH cro/C1-type" evidence="1">
    <location>
        <begin position="9"/>
        <end position="69"/>
    </location>
</feature>
<dbReference type="AlphaFoldDB" id="D9SPT8"/>
<accession>D9SPT8</accession>
<protein>
    <submittedName>
        <fullName evidence="2">Helix-turn-helix domain protein</fullName>
    </submittedName>
</protein>
<dbReference type="EMBL" id="CP002160">
    <property type="protein sequence ID" value="ADL52074.1"/>
    <property type="molecule type" value="Genomic_DNA"/>
</dbReference>
<dbReference type="InterPro" id="IPR010982">
    <property type="entry name" value="Lambda_DNA-bd_dom_sf"/>
</dbReference>
<evidence type="ECO:0000259" key="1">
    <source>
        <dbReference type="PROSITE" id="PS50943"/>
    </source>
</evidence>
<organism evidence="2 3">
    <name type="scientific">Clostridium cellulovorans (strain ATCC 35296 / DSM 3052 / OCM 3 / 743B)</name>
    <dbReference type="NCBI Taxonomy" id="573061"/>
    <lineage>
        <taxon>Bacteria</taxon>
        <taxon>Bacillati</taxon>
        <taxon>Bacillota</taxon>
        <taxon>Clostridia</taxon>
        <taxon>Eubacteriales</taxon>
        <taxon>Clostridiaceae</taxon>
        <taxon>Clostridium</taxon>
    </lineage>
</organism>
<gene>
    <name evidence="2" type="ordered locus">Clocel_2358</name>
</gene>
<dbReference type="PROSITE" id="PS50943">
    <property type="entry name" value="HTH_CROC1"/>
    <property type="match status" value="1"/>
</dbReference>
<evidence type="ECO:0000313" key="2">
    <source>
        <dbReference type="EMBL" id="ADL52074.1"/>
    </source>
</evidence>
<evidence type="ECO:0000313" key="3">
    <source>
        <dbReference type="Proteomes" id="UP000002730"/>
    </source>
</evidence>
<dbReference type="HOGENOM" id="CLU_2033988_0_0_9"/>
<dbReference type="KEGG" id="ccb:Clocel_2358"/>
<reference evidence="2 3" key="1">
    <citation type="submission" date="2010-08" db="EMBL/GenBank/DDBJ databases">
        <title>Complete sequence of Clostridium cellulovorans 743B.</title>
        <authorList>
            <consortium name="US DOE Joint Genome Institute"/>
            <person name="Lucas S."/>
            <person name="Copeland A."/>
            <person name="Lapidus A."/>
            <person name="Cheng J.-F."/>
            <person name="Bruce D."/>
            <person name="Goodwin L."/>
            <person name="Pitluck S."/>
            <person name="Chertkov O."/>
            <person name="Detter J.C."/>
            <person name="Han C."/>
            <person name="Tapia R."/>
            <person name="Land M."/>
            <person name="Hauser L."/>
            <person name="Chang Y.-J."/>
            <person name="Jeffries C."/>
            <person name="Kyrpides N."/>
            <person name="Ivanova N."/>
            <person name="Mikhailova N."/>
            <person name="Hemme C.L."/>
            <person name="Woyke T."/>
        </authorList>
    </citation>
    <scope>NUCLEOTIDE SEQUENCE [LARGE SCALE GENOMIC DNA]</scope>
    <source>
        <strain evidence="3">ATCC 35296 / DSM 3052 / OCM 3 / 743B</strain>
    </source>
</reference>
<dbReference type="Gene3D" id="1.10.260.40">
    <property type="entry name" value="lambda repressor-like DNA-binding domains"/>
    <property type="match status" value="1"/>
</dbReference>
<dbReference type="RefSeq" id="WP_010075419.1">
    <property type="nucleotide sequence ID" value="NC_014393.1"/>
</dbReference>
<dbReference type="InterPro" id="IPR001387">
    <property type="entry name" value="Cro/C1-type_HTH"/>
</dbReference>
<dbReference type="eggNOG" id="ENOG5030G8C">
    <property type="taxonomic scope" value="Bacteria"/>
</dbReference>
<dbReference type="GO" id="GO:0003677">
    <property type="term" value="F:DNA binding"/>
    <property type="evidence" value="ECO:0007669"/>
    <property type="project" value="InterPro"/>
</dbReference>
<dbReference type="OrthoDB" id="1908194at2"/>
<proteinExistence type="predicted"/>
<dbReference type="Pfam" id="PF01381">
    <property type="entry name" value="HTH_3"/>
    <property type="match status" value="1"/>
</dbReference>
<dbReference type="Proteomes" id="UP000002730">
    <property type="component" value="Chromosome"/>
</dbReference>
<dbReference type="SMART" id="SM00530">
    <property type="entry name" value="HTH_XRE"/>
    <property type="match status" value="1"/>
</dbReference>
<dbReference type="CDD" id="cd00093">
    <property type="entry name" value="HTH_XRE"/>
    <property type="match status" value="1"/>
</dbReference>
<dbReference type="SUPFAM" id="SSF47413">
    <property type="entry name" value="lambda repressor-like DNA-binding domains"/>
    <property type="match status" value="1"/>
</dbReference>
<sequence>MSTIFSKKLKDYRKELETKHQEKFGQVRLANELGISKGIIGDLERGTRLPSKKVLIKLVEHSGKSINYWMDGIEEYEAPNSVDLVLDKMIEKGLIKDINIDDDAWEIIKKAVLLEIERKLK</sequence>